<feature type="region of interest" description="Disordered" evidence="7">
    <location>
        <begin position="394"/>
        <end position="431"/>
    </location>
</feature>
<dbReference type="InterPro" id="IPR038398">
    <property type="entry name" value="NCD2_sf"/>
</dbReference>
<dbReference type="EMBL" id="OU895878">
    <property type="protein sequence ID" value="CAG9805941.1"/>
    <property type="molecule type" value="Genomic_DNA"/>
</dbReference>
<feature type="compositionally biased region" description="Low complexity" evidence="7">
    <location>
        <begin position="196"/>
        <end position="210"/>
    </location>
</feature>
<feature type="domain" description="NAB co-repressor" evidence="9">
    <location>
        <begin position="270"/>
        <end position="390"/>
    </location>
</feature>
<evidence type="ECO:0000256" key="7">
    <source>
        <dbReference type="SAM" id="MobiDB-lite"/>
    </source>
</evidence>
<dbReference type="GO" id="GO:0003712">
    <property type="term" value="F:transcription coregulator activity"/>
    <property type="evidence" value="ECO:0007669"/>
    <property type="project" value="InterPro"/>
</dbReference>
<feature type="region of interest" description="Disordered" evidence="7">
    <location>
        <begin position="486"/>
        <end position="513"/>
    </location>
</feature>
<feature type="region of interest" description="Disordered" evidence="7">
    <location>
        <begin position="181"/>
        <end position="235"/>
    </location>
</feature>
<reference evidence="10" key="1">
    <citation type="submission" date="2022-01" db="EMBL/GenBank/DDBJ databases">
        <authorList>
            <person name="King R."/>
        </authorList>
    </citation>
    <scope>NUCLEOTIDE SEQUENCE</scope>
</reference>
<keyword evidence="6" id="KW-0539">Nucleus</keyword>
<protein>
    <submittedName>
        <fullName evidence="10">Uncharacterized protein</fullName>
    </submittedName>
</protein>
<dbReference type="FunFam" id="1.20.120.2010:FF:000001">
    <property type="entry name" value="NGFI-A-binding protein 1 isoform X1"/>
    <property type="match status" value="1"/>
</dbReference>
<keyword evidence="3" id="KW-0678">Repressor</keyword>
<keyword evidence="4" id="KW-0805">Transcription regulation</keyword>
<evidence type="ECO:0000313" key="10">
    <source>
        <dbReference type="EMBL" id="CAG9805941.1"/>
    </source>
</evidence>
<organism evidence="10 11">
    <name type="scientific">Chironomus riparius</name>
    <dbReference type="NCBI Taxonomy" id="315576"/>
    <lineage>
        <taxon>Eukaryota</taxon>
        <taxon>Metazoa</taxon>
        <taxon>Ecdysozoa</taxon>
        <taxon>Arthropoda</taxon>
        <taxon>Hexapoda</taxon>
        <taxon>Insecta</taxon>
        <taxon>Pterygota</taxon>
        <taxon>Neoptera</taxon>
        <taxon>Endopterygota</taxon>
        <taxon>Diptera</taxon>
        <taxon>Nematocera</taxon>
        <taxon>Chironomoidea</taxon>
        <taxon>Chironomidae</taxon>
        <taxon>Chironominae</taxon>
        <taxon>Chironomus</taxon>
    </lineage>
</organism>
<feature type="domain" description="Nab N-terminal" evidence="8">
    <location>
        <begin position="101"/>
        <end position="177"/>
    </location>
</feature>
<evidence type="ECO:0000256" key="3">
    <source>
        <dbReference type="ARBA" id="ARBA00022491"/>
    </source>
</evidence>
<dbReference type="AlphaFoldDB" id="A0A9N9S0H5"/>
<dbReference type="OrthoDB" id="10028556at2759"/>
<keyword evidence="11" id="KW-1185">Reference proteome</keyword>
<feature type="region of interest" description="Disordered" evidence="7">
    <location>
        <begin position="54"/>
        <end position="83"/>
    </location>
</feature>
<evidence type="ECO:0000259" key="9">
    <source>
        <dbReference type="Pfam" id="PF04905"/>
    </source>
</evidence>
<evidence type="ECO:0000313" key="11">
    <source>
        <dbReference type="Proteomes" id="UP001153620"/>
    </source>
</evidence>
<reference evidence="10" key="2">
    <citation type="submission" date="2022-10" db="EMBL/GenBank/DDBJ databases">
        <authorList>
            <consortium name="ENA_rothamsted_submissions"/>
            <consortium name="culmorum"/>
            <person name="King R."/>
        </authorList>
    </citation>
    <scope>NUCLEOTIDE SEQUENCE</scope>
</reference>
<comment type="subcellular location">
    <subcellularLocation>
        <location evidence="1">Nucleus</location>
    </subcellularLocation>
</comment>
<evidence type="ECO:0000256" key="4">
    <source>
        <dbReference type="ARBA" id="ARBA00023015"/>
    </source>
</evidence>
<dbReference type="InterPro" id="IPR006988">
    <property type="entry name" value="Nab_N"/>
</dbReference>
<name>A0A9N9S0H5_9DIPT</name>
<evidence type="ECO:0000259" key="8">
    <source>
        <dbReference type="Pfam" id="PF04904"/>
    </source>
</evidence>
<dbReference type="Pfam" id="PF04904">
    <property type="entry name" value="SAM_NCD1"/>
    <property type="match status" value="1"/>
</dbReference>
<feature type="compositionally biased region" description="Low complexity" evidence="7">
    <location>
        <begin position="221"/>
        <end position="235"/>
    </location>
</feature>
<accession>A0A9N9S0H5</accession>
<dbReference type="GO" id="GO:0005634">
    <property type="term" value="C:nucleus"/>
    <property type="evidence" value="ECO:0007669"/>
    <property type="project" value="UniProtKB-SubCell"/>
</dbReference>
<dbReference type="PANTHER" id="PTHR12623:SF10">
    <property type="entry name" value="NGFI-A-BINDING PROTEIN HOMOLOG"/>
    <property type="match status" value="1"/>
</dbReference>
<evidence type="ECO:0000256" key="6">
    <source>
        <dbReference type="ARBA" id="ARBA00023242"/>
    </source>
</evidence>
<feature type="compositionally biased region" description="Polar residues" evidence="7">
    <location>
        <begin position="68"/>
        <end position="78"/>
    </location>
</feature>
<dbReference type="InterPro" id="IPR039040">
    <property type="entry name" value="NAB_fam"/>
</dbReference>
<proteinExistence type="inferred from homology"/>
<dbReference type="Proteomes" id="UP001153620">
    <property type="component" value="Chromosome 2"/>
</dbReference>
<evidence type="ECO:0000256" key="5">
    <source>
        <dbReference type="ARBA" id="ARBA00023163"/>
    </source>
</evidence>
<comment type="similarity">
    <text evidence="2">Belongs to the NAB family.</text>
</comment>
<evidence type="ECO:0000256" key="2">
    <source>
        <dbReference type="ARBA" id="ARBA00008864"/>
    </source>
</evidence>
<keyword evidence="5" id="KW-0804">Transcription</keyword>
<dbReference type="GO" id="GO:0045892">
    <property type="term" value="P:negative regulation of DNA-templated transcription"/>
    <property type="evidence" value="ECO:0007669"/>
    <property type="project" value="InterPro"/>
</dbReference>
<feature type="compositionally biased region" description="Basic and acidic residues" evidence="7">
    <location>
        <begin position="421"/>
        <end position="431"/>
    </location>
</feature>
<gene>
    <name evidence="10" type="ORF">CHIRRI_LOCUS8807</name>
</gene>
<dbReference type="Pfam" id="PF04905">
    <property type="entry name" value="NCD2"/>
    <property type="match status" value="1"/>
</dbReference>
<feature type="compositionally biased region" description="Basic and acidic residues" evidence="7">
    <location>
        <begin position="504"/>
        <end position="513"/>
    </location>
</feature>
<dbReference type="Gene3D" id="1.20.120.2010">
    <property type="entry name" value="NAB conserved domain 2"/>
    <property type="match status" value="1"/>
</dbReference>
<sequence length="572" mass="62409">MDSSIPSITSGNITSTSTIITSTPASIKSTCSVIVDPTSSDDRTQTTSSALLTTYSSTSTDPHHTPKRVSSSTVSSPILTPPTGKILSRNCNGTMVHTSNPSNEAELQLYRVLQRASLLAYYDTLLEMGGDDVQQLCDAGEEEFLEIMALVGMASKPLHVRRLQKALHEWMTNPSLFHSQMTPSSEISIPPPPLLFHPEPGSISQQLQQQRSLGPSYVSPGFSGSHTSTTTTGSSHGFCSLTAPSFGTPPAISSSSSSSSNLVPSLNPTLTDSQISRIISSAERLARTLPQLEPRTQNIKKRSARELEQVIAMSESDPRRMDEIRKYSAIYGRFDCKRKPEKPLTLHEVCVNEAAAQICKFIPALLTRRDELFPLARQVVRDSGFGHSATIRLMSQSQSRDDSEQQQSKRSRLASGSGNDPGKDNSEESREKPFMFATSLKPFDLSEATKLSLVLSASQQISQQQLKDSFMKNFSRYATSDFEDTDSRFSFSSSSSPVHNGNTNDRDSFDTNSEYFDKCQDENQKSLDDSPLGVQVISSSGGHVIAIANPALALSPTFESIAIKREVISLDL</sequence>
<dbReference type="PANTHER" id="PTHR12623">
    <property type="entry name" value="NGFI-A BINDING PROTEIN"/>
    <property type="match status" value="1"/>
</dbReference>
<evidence type="ECO:0000256" key="1">
    <source>
        <dbReference type="ARBA" id="ARBA00004123"/>
    </source>
</evidence>
<dbReference type="InterPro" id="IPR006989">
    <property type="entry name" value="NAB_co-repressor_dom"/>
</dbReference>